<comment type="caution">
    <text evidence="1">The sequence shown here is derived from an EMBL/GenBank/DDBJ whole genome shotgun (WGS) entry which is preliminary data.</text>
</comment>
<gene>
    <name evidence="1" type="ORF">L1049_000163</name>
</gene>
<organism evidence="1 2">
    <name type="scientific">Liquidambar formosana</name>
    <name type="common">Formosan gum</name>
    <dbReference type="NCBI Taxonomy" id="63359"/>
    <lineage>
        <taxon>Eukaryota</taxon>
        <taxon>Viridiplantae</taxon>
        <taxon>Streptophyta</taxon>
        <taxon>Embryophyta</taxon>
        <taxon>Tracheophyta</taxon>
        <taxon>Spermatophyta</taxon>
        <taxon>Magnoliopsida</taxon>
        <taxon>eudicotyledons</taxon>
        <taxon>Gunneridae</taxon>
        <taxon>Pentapetalae</taxon>
        <taxon>Saxifragales</taxon>
        <taxon>Altingiaceae</taxon>
        <taxon>Liquidambar</taxon>
    </lineage>
</organism>
<evidence type="ECO:0000313" key="2">
    <source>
        <dbReference type="Proteomes" id="UP001415857"/>
    </source>
</evidence>
<dbReference type="Proteomes" id="UP001415857">
    <property type="component" value="Unassembled WGS sequence"/>
</dbReference>
<name>A0AAP0N8B1_LIQFO</name>
<protein>
    <submittedName>
        <fullName evidence="1">Uncharacterized protein</fullName>
    </submittedName>
</protein>
<evidence type="ECO:0000313" key="1">
    <source>
        <dbReference type="EMBL" id="KAK9268413.1"/>
    </source>
</evidence>
<accession>A0AAP0N8B1</accession>
<keyword evidence="2" id="KW-1185">Reference proteome</keyword>
<dbReference type="EMBL" id="JBBPBK010000015">
    <property type="protein sequence ID" value="KAK9268413.1"/>
    <property type="molecule type" value="Genomic_DNA"/>
</dbReference>
<proteinExistence type="predicted"/>
<reference evidence="1 2" key="1">
    <citation type="journal article" date="2024" name="Plant J.">
        <title>Genome sequences and population genomics reveal climatic adaptation and genomic divergence between two closely related sweetgum species.</title>
        <authorList>
            <person name="Xu W.Q."/>
            <person name="Ren C.Q."/>
            <person name="Zhang X.Y."/>
            <person name="Comes H.P."/>
            <person name="Liu X.H."/>
            <person name="Li Y.G."/>
            <person name="Kettle C.J."/>
            <person name="Jalonen R."/>
            <person name="Gaisberger H."/>
            <person name="Ma Y.Z."/>
            <person name="Qiu Y.X."/>
        </authorList>
    </citation>
    <scope>NUCLEOTIDE SEQUENCE [LARGE SCALE GENOMIC DNA]</scope>
    <source>
        <strain evidence="1">Hangzhou</strain>
    </source>
</reference>
<sequence length="167" mass="18563">MGCSVSFQLPPTSKHKICKPVVCVVYASDAIFGNAEDLRLLPPPRRPKNYDTPITGQDHMWMKCYGKVLLRGGDQVEIVVSPGEGLNVKKCGIHLFDPNERNTQSDGGELMLYNSASNENAIVDDDDDDDDNGLPPHVSEFDGHGFSILTCIDGNHRYFEFEFRSKS</sequence>
<dbReference type="AlphaFoldDB" id="A0AAP0N8B1"/>